<dbReference type="GO" id="GO:0046872">
    <property type="term" value="F:metal ion binding"/>
    <property type="evidence" value="ECO:0007669"/>
    <property type="project" value="UniProtKB-KW"/>
</dbReference>
<feature type="signal peptide" evidence="6">
    <location>
        <begin position="1"/>
        <end position="21"/>
    </location>
</feature>
<evidence type="ECO:0000256" key="5">
    <source>
        <dbReference type="RuleBase" id="RU003512"/>
    </source>
</evidence>
<dbReference type="GO" id="GO:0030313">
    <property type="term" value="C:cell envelope"/>
    <property type="evidence" value="ECO:0007669"/>
    <property type="project" value="UniProtKB-SubCell"/>
</dbReference>
<sequence length="311" mass="33615">MSRLAPWLAPLGLLISISLVACQDSSTRNSSQSESLKVVVSTTILTDLTQQIGGDAITVTGLLQPGDDPHVYEPVPRDTVALAEANLIILNGYNLEPKIEKLAISVDSKATILRAGEAIAPLKLGRAPDPHVWGNARNGILMVQSIQQKLCQLQPRDCPQFQANAQALSQDLTRLNTWILQQIATIPESQRQLVTTHDAFQYYSQAYQLPVLGTLIGISTEEQPSARTVQTLAKAIRETGVPVIFTETTTNSSLLETVADEADVRLSRQPLYADAIGPAGSKADSYIKMLVTNTQTIVDELGGKTTSFQAD</sequence>
<reference evidence="7 8" key="1">
    <citation type="journal article" date="2018" name="Sci. Rep.">
        <title>Genome Features and Biochemical Characteristics of a Robust, Fast Growing and Naturally Transformable Cyanobacterium Synechococcus elongatus PCC 11801 Isolated from India.</title>
        <authorList>
            <person name="Jaiswal D."/>
            <person name="Sengupta A."/>
            <person name="Sohoni S."/>
            <person name="Sengupta S."/>
            <person name="Phadnavis A.G."/>
            <person name="Pakrasi H.B."/>
            <person name="Wangikar P.P."/>
        </authorList>
    </citation>
    <scope>NUCLEOTIDE SEQUENCE [LARGE SCALE GENOMIC DNA]</scope>
    <source>
        <strain evidence="7 8">PCC 11801</strain>
    </source>
</reference>
<keyword evidence="2 5" id="KW-0813">Transport</keyword>
<comment type="subcellular location">
    <subcellularLocation>
        <location evidence="1">Cell envelope</location>
    </subcellularLocation>
</comment>
<feature type="chain" id="PRO_5043039686" evidence="6">
    <location>
        <begin position="22"/>
        <end position="311"/>
    </location>
</feature>
<protein>
    <submittedName>
        <fullName evidence="7">Zinc ABC transporter substrate-binding protein</fullName>
    </submittedName>
</protein>
<evidence type="ECO:0000256" key="2">
    <source>
        <dbReference type="ARBA" id="ARBA00022448"/>
    </source>
</evidence>
<dbReference type="PRINTS" id="PR00690">
    <property type="entry name" value="ADHESNFAMILY"/>
</dbReference>
<evidence type="ECO:0000256" key="4">
    <source>
        <dbReference type="ARBA" id="ARBA00022729"/>
    </source>
</evidence>
<evidence type="ECO:0000256" key="6">
    <source>
        <dbReference type="SAM" id="SignalP"/>
    </source>
</evidence>
<dbReference type="PRINTS" id="PR00691">
    <property type="entry name" value="ADHESINB"/>
</dbReference>
<evidence type="ECO:0000256" key="3">
    <source>
        <dbReference type="ARBA" id="ARBA00022723"/>
    </source>
</evidence>
<evidence type="ECO:0000313" key="7">
    <source>
        <dbReference type="EMBL" id="AZB71876.1"/>
    </source>
</evidence>
<dbReference type="GO" id="GO:0030001">
    <property type="term" value="P:metal ion transport"/>
    <property type="evidence" value="ECO:0007669"/>
    <property type="project" value="InterPro"/>
</dbReference>
<dbReference type="GO" id="GO:0007155">
    <property type="term" value="P:cell adhesion"/>
    <property type="evidence" value="ECO:0007669"/>
    <property type="project" value="InterPro"/>
</dbReference>
<keyword evidence="4 6" id="KW-0732">Signal</keyword>
<dbReference type="Proteomes" id="UP000267249">
    <property type="component" value="Chromosome"/>
</dbReference>
<dbReference type="EMBL" id="CP030139">
    <property type="protein sequence ID" value="AZB71876.1"/>
    <property type="molecule type" value="Genomic_DNA"/>
</dbReference>
<evidence type="ECO:0000256" key="1">
    <source>
        <dbReference type="ARBA" id="ARBA00004196"/>
    </source>
</evidence>
<dbReference type="SUPFAM" id="SSF53807">
    <property type="entry name" value="Helical backbone' metal receptor"/>
    <property type="match status" value="1"/>
</dbReference>
<accession>A0AAN1QM87</accession>
<dbReference type="InterPro" id="IPR006129">
    <property type="entry name" value="AdhesinB"/>
</dbReference>
<name>A0AAN1QM87_SYNEL</name>
<proteinExistence type="inferred from homology"/>
<dbReference type="PANTHER" id="PTHR42953">
    <property type="entry name" value="HIGH-AFFINITY ZINC UPTAKE SYSTEM PROTEIN ZNUA-RELATED"/>
    <property type="match status" value="1"/>
</dbReference>
<keyword evidence="3" id="KW-0479">Metal-binding</keyword>
<dbReference type="AlphaFoldDB" id="A0AAN1QM87"/>
<dbReference type="PANTHER" id="PTHR42953:SF1">
    <property type="entry name" value="METAL-BINDING PROTEIN HI_0362-RELATED"/>
    <property type="match status" value="1"/>
</dbReference>
<dbReference type="PROSITE" id="PS51257">
    <property type="entry name" value="PROKAR_LIPOPROTEIN"/>
    <property type="match status" value="1"/>
</dbReference>
<comment type="similarity">
    <text evidence="5">Belongs to the bacterial solute-binding protein 9 family.</text>
</comment>
<dbReference type="Pfam" id="PF01297">
    <property type="entry name" value="ZnuA"/>
    <property type="match status" value="1"/>
</dbReference>
<evidence type="ECO:0000313" key="8">
    <source>
        <dbReference type="Proteomes" id="UP000267249"/>
    </source>
</evidence>
<dbReference type="InterPro" id="IPR050492">
    <property type="entry name" value="Bact_metal-bind_prot9"/>
</dbReference>
<organism evidence="7 8">
    <name type="scientific">Synechococcus elongatus PCC 11801</name>
    <dbReference type="NCBI Taxonomy" id="2219813"/>
    <lineage>
        <taxon>Bacteria</taxon>
        <taxon>Bacillati</taxon>
        <taxon>Cyanobacteriota</taxon>
        <taxon>Cyanophyceae</taxon>
        <taxon>Synechococcales</taxon>
        <taxon>Synechococcaceae</taxon>
        <taxon>Synechococcus</taxon>
    </lineage>
</organism>
<dbReference type="Gene3D" id="3.40.50.1980">
    <property type="entry name" value="Nitrogenase molybdenum iron protein domain"/>
    <property type="match status" value="2"/>
</dbReference>
<dbReference type="InterPro" id="IPR006127">
    <property type="entry name" value="ZnuA-like"/>
</dbReference>
<gene>
    <name evidence="7" type="ORF">DOP62_03255</name>
</gene>
<dbReference type="InterPro" id="IPR006128">
    <property type="entry name" value="Lipoprotein_PsaA-like"/>
</dbReference>